<feature type="non-terminal residue" evidence="2">
    <location>
        <position position="175"/>
    </location>
</feature>
<organism evidence="2 3">
    <name type="scientific">Gossypium aridum</name>
    <name type="common">American cotton</name>
    <name type="synonym">Erioxylum aridum</name>
    <dbReference type="NCBI Taxonomy" id="34290"/>
    <lineage>
        <taxon>Eukaryota</taxon>
        <taxon>Viridiplantae</taxon>
        <taxon>Streptophyta</taxon>
        <taxon>Embryophyta</taxon>
        <taxon>Tracheophyta</taxon>
        <taxon>Spermatophyta</taxon>
        <taxon>Magnoliopsida</taxon>
        <taxon>eudicotyledons</taxon>
        <taxon>Gunneridae</taxon>
        <taxon>Pentapetalae</taxon>
        <taxon>rosids</taxon>
        <taxon>malvids</taxon>
        <taxon>Malvales</taxon>
        <taxon>Malvaceae</taxon>
        <taxon>Malvoideae</taxon>
        <taxon>Gossypium</taxon>
    </lineage>
</organism>
<dbReference type="PANTHER" id="PTHR31286:SF173">
    <property type="entry name" value="DUF4283 DOMAIN-CONTAINING PROTEIN"/>
    <property type="match status" value="1"/>
</dbReference>
<accession>A0A7J8XXL7</accession>
<dbReference type="AlphaFoldDB" id="A0A7J8XXL7"/>
<feature type="domain" description="DUF4283" evidence="1">
    <location>
        <begin position="71"/>
        <end position="126"/>
    </location>
</feature>
<reference evidence="2 3" key="1">
    <citation type="journal article" date="2019" name="Genome Biol. Evol.">
        <title>Insights into the evolution of the New World diploid cottons (Gossypium, subgenus Houzingenia) based on genome sequencing.</title>
        <authorList>
            <person name="Grover C.E."/>
            <person name="Arick M.A. 2nd"/>
            <person name="Thrash A."/>
            <person name="Conover J.L."/>
            <person name="Sanders W.S."/>
            <person name="Peterson D.G."/>
            <person name="Frelichowski J.E."/>
            <person name="Scheffler J.A."/>
            <person name="Scheffler B.E."/>
            <person name="Wendel J.F."/>
        </authorList>
    </citation>
    <scope>NUCLEOTIDE SEQUENCE [LARGE SCALE GENOMIC DNA]</scope>
    <source>
        <strain evidence="2">185</strain>
        <tissue evidence="2">Leaf</tissue>
    </source>
</reference>
<gene>
    <name evidence="2" type="ORF">Goari_009629</name>
</gene>
<dbReference type="Proteomes" id="UP000593577">
    <property type="component" value="Unassembled WGS sequence"/>
</dbReference>
<dbReference type="InterPro" id="IPR040256">
    <property type="entry name" value="At4g02000-like"/>
</dbReference>
<proteinExistence type="predicted"/>
<dbReference type="EMBL" id="JABFAA010000009">
    <property type="protein sequence ID" value="MBA0692038.1"/>
    <property type="molecule type" value="Genomic_DNA"/>
</dbReference>
<name>A0A7J8XXL7_GOSAI</name>
<dbReference type="Pfam" id="PF14111">
    <property type="entry name" value="DUF4283"/>
    <property type="match status" value="1"/>
</dbReference>
<dbReference type="PANTHER" id="PTHR31286">
    <property type="entry name" value="GLYCINE-RICH CELL WALL STRUCTURAL PROTEIN 1.8-LIKE"/>
    <property type="match status" value="1"/>
</dbReference>
<protein>
    <recommendedName>
        <fullName evidence="1">DUF4283 domain-containing protein</fullName>
    </recommendedName>
</protein>
<comment type="caution">
    <text evidence="2">The sequence shown here is derived from an EMBL/GenBank/DDBJ whole genome shotgun (WGS) entry which is preliminary data.</text>
</comment>
<dbReference type="InterPro" id="IPR025558">
    <property type="entry name" value="DUF4283"/>
</dbReference>
<sequence length="175" mass="19614">MLVDLELRPKVSCKHLLIGEGNTDRREANRGAGSGSGDEIELMERDVKNSISNGILTIEFSDHIQQILFKEMKTTVVLKLSGQNIGYAALHNRISSLWRLSKPFHLMDIENGYFLAKFHCSEDFNNTSGLSRFMCKRSILEAVEGLVGKVAKLDFNTDSKTRGGFARMTVFVDLD</sequence>
<evidence type="ECO:0000313" key="3">
    <source>
        <dbReference type="Proteomes" id="UP000593577"/>
    </source>
</evidence>
<evidence type="ECO:0000313" key="2">
    <source>
        <dbReference type="EMBL" id="MBA0692038.1"/>
    </source>
</evidence>
<keyword evidence="3" id="KW-1185">Reference proteome</keyword>
<evidence type="ECO:0000259" key="1">
    <source>
        <dbReference type="Pfam" id="PF14111"/>
    </source>
</evidence>